<dbReference type="InterPro" id="IPR023093">
    <property type="entry name" value="ScpA-like_C"/>
</dbReference>
<dbReference type="GO" id="GO:0051301">
    <property type="term" value="P:cell division"/>
    <property type="evidence" value="ECO:0007669"/>
    <property type="project" value="UniProtKB-KW"/>
</dbReference>
<organism evidence="4 5">
    <name type="scientific">Anaerosphaera aminiphila DSM 21120</name>
    <dbReference type="NCBI Taxonomy" id="1120995"/>
    <lineage>
        <taxon>Bacteria</taxon>
        <taxon>Bacillati</taxon>
        <taxon>Bacillota</taxon>
        <taxon>Tissierellia</taxon>
        <taxon>Tissierellales</taxon>
        <taxon>Peptoniphilaceae</taxon>
        <taxon>Anaerosphaera</taxon>
    </lineage>
</organism>
<gene>
    <name evidence="3" type="primary">scpA</name>
    <name evidence="4" type="ORF">SAMN02745245_00221</name>
</gene>
<evidence type="ECO:0000313" key="4">
    <source>
        <dbReference type="EMBL" id="SHG98068.1"/>
    </source>
</evidence>
<keyword evidence="3" id="KW-0963">Cytoplasm</keyword>
<keyword evidence="5" id="KW-1185">Reference proteome</keyword>
<dbReference type="PANTHER" id="PTHR33969">
    <property type="entry name" value="SEGREGATION AND CONDENSATION PROTEIN A"/>
    <property type="match status" value="1"/>
</dbReference>
<accession>A0A1M5P8H0</accession>
<dbReference type="Gene3D" id="6.10.250.2410">
    <property type="match status" value="1"/>
</dbReference>
<dbReference type="RefSeq" id="WP_073182949.1">
    <property type="nucleotide sequence ID" value="NZ_FQXI01000001.1"/>
</dbReference>
<dbReference type="AlphaFoldDB" id="A0A1M5P8H0"/>
<comment type="subcellular location">
    <subcellularLocation>
        <location evidence="3">Cytoplasm</location>
    </subcellularLocation>
    <text evidence="3">Associated with two foci at the outer edges of the nucleoid region in young cells, and at four foci within both cell halves in older cells.</text>
</comment>
<dbReference type="PANTHER" id="PTHR33969:SF2">
    <property type="entry name" value="SEGREGATION AND CONDENSATION PROTEIN A"/>
    <property type="match status" value="1"/>
</dbReference>
<evidence type="ECO:0000256" key="2">
    <source>
        <dbReference type="ARBA" id="ARBA00044777"/>
    </source>
</evidence>
<dbReference type="EMBL" id="FQXI01000001">
    <property type="protein sequence ID" value="SHG98068.1"/>
    <property type="molecule type" value="Genomic_DNA"/>
</dbReference>
<comment type="subunit">
    <text evidence="3">Component of a cohesin-like complex composed of ScpA, ScpB and the Smc homodimer, in which ScpA and ScpB bind to the head domain of Smc. The presence of the three proteins is required for the association of the complex with DNA.</text>
</comment>
<comment type="function">
    <text evidence="3">Participates in chromosomal partition during cell division. May act via the formation of a condensin-like complex containing Smc and ScpB that pull DNA away from mid-cell into both cell halves.</text>
</comment>
<protein>
    <recommendedName>
        <fullName evidence="2 3">Segregation and condensation protein A</fullName>
    </recommendedName>
</protein>
<comment type="similarity">
    <text evidence="3">Belongs to the ScpA family.</text>
</comment>
<evidence type="ECO:0000313" key="5">
    <source>
        <dbReference type="Proteomes" id="UP000184032"/>
    </source>
</evidence>
<evidence type="ECO:0000256" key="1">
    <source>
        <dbReference type="ARBA" id="ARBA00022829"/>
    </source>
</evidence>
<dbReference type="InterPro" id="IPR003768">
    <property type="entry name" value="ScpA"/>
</dbReference>
<dbReference type="GO" id="GO:0007059">
    <property type="term" value="P:chromosome segregation"/>
    <property type="evidence" value="ECO:0007669"/>
    <property type="project" value="UniProtKB-UniRule"/>
</dbReference>
<keyword evidence="3" id="KW-0132">Cell division</keyword>
<dbReference type="HAMAP" id="MF_01805">
    <property type="entry name" value="ScpA"/>
    <property type="match status" value="1"/>
</dbReference>
<dbReference type="Pfam" id="PF02616">
    <property type="entry name" value="SMC_ScpA"/>
    <property type="match status" value="1"/>
</dbReference>
<sequence length="240" mass="28250">MDYKVNLKVYEGPMELLIDLIKKNEVDIYDIPIHIITSQFLEYITEANKINLELTSDFLVMASTLLEIKSKVLLPKINLEDDEIEENDPRDELVQKILEYEKYKEISEKLRESEIYELKAFYKLQDDFSSIDDLDFLKNCNVNSLFKTMKKILERSKSSTEISEIYSESFPIQKANDIIVETLKKKNTFLFSELIGEYSFNEEIISYFLAILELIRMGEILVRQTGYFTDIKISRRENIG</sequence>
<dbReference type="Proteomes" id="UP000184032">
    <property type="component" value="Unassembled WGS sequence"/>
</dbReference>
<reference evidence="4 5" key="1">
    <citation type="submission" date="2016-11" db="EMBL/GenBank/DDBJ databases">
        <authorList>
            <person name="Jaros S."/>
            <person name="Januszkiewicz K."/>
            <person name="Wedrychowicz H."/>
        </authorList>
    </citation>
    <scope>NUCLEOTIDE SEQUENCE [LARGE SCALE GENOMIC DNA]</scope>
    <source>
        <strain evidence="4 5">DSM 21120</strain>
    </source>
</reference>
<keyword evidence="1 3" id="KW-0159">Chromosome partition</keyword>
<dbReference type="OrthoDB" id="9811016at2"/>
<keyword evidence="3" id="KW-0131">Cell cycle</keyword>
<proteinExistence type="inferred from homology"/>
<dbReference type="STRING" id="1120995.SAMN02745245_00221"/>
<evidence type="ECO:0000256" key="3">
    <source>
        <dbReference type="HAMAP-Rule" id="MF_01805"/>
    </source>
</evidence>
<dbReference type="Gene3D" id="1.10.10.580">
    <property type="entry name" value="Structural maintenance of chromosome 1. Chain E"/>
    <property type="match status" value="1"/>
</dbReference>
<dbReference type="GO" id="GO:0006260">
    <property type="term" value="P:DNA replication"/>
    <property type="evidence" value="ECO:0007669"/>
    <property type="project" value="UniProtKB-UniRule"/>
</dbReference>
<dbReference type="GO" id="GO:0005737">
    <property type="term" value="C:cytoplasm"/>
    <property type="evidence" value="ECO:0007669"/>
    <property type="project" value="UniProtKB-SubCell"/>
</dbReference>
<name>A0A1M5P8H0_9FIRM</name>